<dbReference type="Gene3D" id="3.40.50.300">
    <property type="entry name" value="P-loop containing nucleotide triphosphate hydrolases"/>
    <property type="match status" value="2"/>
</dbReference>
<dbReference type="GO" id="GO:0016787">
    <property type="term" value="F:hydrolase activity"/>
    <property type="evidence" value="ECO:0007669"/>
    <property type="project" value="InterPro"/>
</dbReference>
<dbReference type="SUPFAM" id="SSF56024">
    <property type="entry name" value="Phospholipase D/nuclease"/>
    <property type="match status" value="1"/>
</dbReference>
<dbReference type="InterPro" id="IPR014001">
    <property type="entry name" value="Helicase_ATP-bd"/>
</dbReference>
<dbReference type="EMBL" id="ADAD01000127">
    <property type="protein sequence ID" value="EEY34798.1"/>
    <property type="molecule type" value="Genomic_DNA"/>
</dbReference>
<dbReference type="InterPro" id="IPR025202">
    <property type="entry name" value="PLD-like_dom"/>
</dbReference>
<dbReference type="InterPro" id="IPR027417">
    <property type="entry name" value="P-loop_NTPase"/>
</dbReference>
<dbReference type="AlphaFoldDB" id="D0GM91"/>
<dbReference type="GO" id="GO:0003677">
    <property type="term" value="F:DNA binding"/>
    <property type="evidence" value="ECO:0007669"/>
    <property type="project" value="InterPro"/>
</dbReference>
<dbReference type="PROSITE" id="PS50035">
    <property type="entry name" value="PLD"/>
    <property type="match status" value="1"/>
</dbReference>
<sequence length="559" mass="65171">MGILLEKGNKNGEIINIENYSEVLKFEISEYFSNNISSLIEKNDYQRAMEYIENQLDKKFEIPLRIDEKRVSNDKLNTLIINEKAKFMNFFVHLKKELLSCKKFYFIVSFIKYSGIQLLISILDELEEKGIQGEIITSVYLNITDPKALKKLLSYKNIKVKIYNNSNESFHTKAYLFEKEKYHTCIIGSSNISQSALYSAEEWNVKLVNSSFLDIYEKSLVQFQKLWNSNEAVKLSEDFIEKYDDYRNNNKPQNTFDYKKLQVQKKNFEPNSMQKEILEKLKITRKNGNKKGLVVAATGTGKTYLAAMDIKEFFKSKNIIGYNRKKARFLFIAHREELLENAAKVFSNILEVAEDDFGKIFGGKKESDFEMIFASIQSLRSCYKEFRKDKFDYIIIDEFHHASADSYNKVINYFSPEFLLGLTATPERMDGKDILALCDYNLVGEIGLKKAMEKDLIAPFHYFGVNDETVDYEEIPYKNGVYNEEILLENLSKSVRTDYIVEKIEKFGYDGNKMSGIAFCQNIEHASYMKNEFIKKGYKSKVLTAKTNKTERSKIFRKL</sequence>
<protein>
    <submittedName>
        <fullName evidence="3">Type III restriction enzyme, res subunit</fullName>
    </submittedName>
</protein>
<dbReference type="GO" id="GO:0006793">
    <property type="term" value="P:phosphorus metabolic process"/>
    <property type="evidence" value="ECO:0007669"/>
    <property type="project" value="UniProtKB-ARBA"/>
</dbReference>
<dbReference type="GO" id="GO:0005524">
    <property type="term" value="F:ATP binding"/>
    <property type="evidence" value="ECO:0007669"/>
    <property type="project" value="InterPro"/>
</dbReference>
<evidence type="ECO:0000313" key="3">
    <source>
        <dbReference type="EMBL" id="EEY34798.1"/>
    </source>
</evidence>
<gene>
    <name evidence="3" type="ORF">HMPREF0554_2451</name>
</gene>
<dbReference type="SUPFAM" id="SSF52540">
    <property type="entry name" value="P-loop containing nucleoside triphosphate hydrolases"/>
    <property type="match status" value="1"/>
</dbReference>
<dbReference type="PROSITE" id="PS51192">
    <property type="entry name" value="HELICASE_ATP_BIND_1"/>
    <property type="match status" value="1"/>
</dbReference>
<dbReference type="InterPro" id="IPR001736">
    <property type="entry name" value="PLipase_D/transphosphatidylase"/>
</dbReference>
<dbReference type="SMART" id="SM00487">
    <property type="entry name" value="DEXDc"/>
    <property type="match status" value="1"/>
</dbReference>
<evidence type="ECO:0000259" key="1">
    <source>
        <dbReference type="PROSITE" id="PS50035"/>
    </source>
</evidence>
<comment type="caution">
    <text evidence="3">The sequence shown here is derived from an EMBL/GenBank/DDBJ whole genome shotgun (WGS) entry which is preliminary data.</text>
</comment>
<dbReference type="Pfam" id="PF13091">
    <property type="entry name" value="PLDc_2"/>
    <property type="match status" value="1"/>
</dbReference>
<feature type="domain" description="Helicase ATP-binding" evidence="2">
    <location>
        <begin position="283"/>
        <end position="444"/>
    </location>
</feature>
<dbReference type="Gene3D" id="3.30.870.10">
    <property type="entry name" value="Endonuclease Chain A"/>
    <property type="match status" value="1"/>
</dbReference>
<dbReference type="InterPro" id="IPR006935">
    <property type="entry name" value="Helicase/UvrB_N"/>
</dbReference>
<dbReference type="Proteomes" id="UP000004226">
    <property type="component" value="Unassembled WGS sequence"/>
</dbReference>
<name>D0GM91_9FUSO</name>
<dbReference type="CDD" id="cd18032">
    <property type="entry name" value="DEXHc_RE_I_III_res"/>
    <property type="match status" value="1"/>
</dbReference>
<dbReference type="eggNOG" id="COG1061">
    <property type="taxonomic scope" value="Bacteria"/>
</dbReference>
<dbReference type="PANTHER" id="PTHR47396:SF1">
    <property type="entry name" value="ATP-DEPENDENT HELICASE IRC3-RELATED"/>
    <property type="match status" value="1"/>
</dbReference>
<dbReference type="GO" id="GO:0005829">
    <property type="term" value="C:cytosol"/>
    <property type="evidence" value="ECO:0007669"/>
    <property type="project" value="TreeGrafter"/>
</dbReference>
<accession>D0GM91</accession>
<evidence type="ECO:0000313" key="4">
    <source>
        <dbReference type="Proteomes" id="UP000004226"/>
    </source>
</evidence>
<dbReference type="Pfam" id="PF04851">
    <property type="entry name" value="ResIII"/>
    <property type="match status" value="1"/>
</dbReference>
<dbReference type="REBASE" id="38894">
    <property type="entry name" value="Lgo264ORFAP"/>
</dbReference>
<evidence type="ECO:0000259" key="2">
    <source>
        <dbReference type="PROSITE" id="PS51192"/>
    </source>
</evidence>
<dbReference type="RefSeq" id="WP_006807594.1">
    <property type="nucleotide sequence ID" value="NZ_ADAD01000127.1"/>
</dbReference>
<proteinExistence type="predicted"/>
<dbReference type="PANTHER" id="PTHR47396">
    <property type="entry name" value="TYPE I RESTRICTION ENZYME ECOKI R PROTEIN"/>
    <property type="match status" value="1"/>
</dbReference>
<dbReference type="InterPro" id="IPR050742">
    <property type="entry name" value="Helicase_Restrict-Modif_Enz"/>
</dbReference>
<organism evidence="3 4">
    <name type="scientific">Pseudoleptotrichia goodfellowii F0264</name>
    <dbReference type="NCBI Taxonomy" id="596323"/>
    <lineage>
        <taxon>Bacteria</taxon>
        <taxon>Fusobacteriati</taxon>
        <taxon>Fusobacteriota</taxon>
        <taxon>Fusobacteriia</taxon>
        <taxon>Fusobacteriales</taxon>
        <taxon>Leptotrichiaceae</taxon>
        <taxon>Pseudoleptotrichia</taxon>
    </lineage>
</organism>
<dbReference type="eggNOG" id="COG3886">
    <property type="taxonomic scope" value="Bacteria"/>
</dbReference>
<reference evidence="3 4" key="1">
    <citation type="submission" date="2009-10" db="EMBL/GenBank/DDBJ databases">
        <authorList>
            <person name="Harkins D.M."/>
            <person name="Madupu R."/>
            <person name="Durkin A.S."/>
            <person name="Torralba M."/>
            <person name="Methe B."/>
            <person name="Sutton G.G."/>
            <person name="Strausberg R.L."/>
            <person name="Nelson K.E."/>
        </authorList>
    </citation>
    <scope>NUCLEOTIDE SEQUENCE [LARGE SCALE GENOMIC DNA]</scope>
    <source>
        <strain evidence="3 4">F0264</strain>
    </source>
</reference>
<keyword evidence="4" id="KW-1185">Reference proteome</keyword>
<feature type="domain" description="PLD phosphodiesterase" evidence="1">
    <location>
        <begin position="166"/>
        <end position="196"/>
    </location>
</feature>